<keyword evidence="2" id="KW-1185">Reference proteome</keyword>
<reference evidence="2" key="1">
    <citation type="journal article" date="2009" name="Science">
        <title>The B73 maize genome: complexity, diversity, and dynamics.</title>
        <authorList>
            <person name="Schnable P.S."/>
            <person name="Ware D."/>
            <person name="Fulton R.S."/>
            <person name="Stein J.C."/>
            <person name="Wei F."/>
            <person name="Pasternak S."/>
            <person name="Liang C."/>
            <person name="Zhang J."/>
            <person name="Fulton L."/>
            <person name="Graves T.A."/>
            <person name="Minx P."/>
            <person name="Reily A.D."/>
            <person name="Courtney L."/>
            <person name="Kruchowski S.S."/>
            <person name="Tomlinson C."/>
            <person name="Strong C."/>
            <person name="Delehaunty K."/>
            <person name="Fronick C."/>
            <person name="Courtney B."/>
            <person name="Rock S.M."/>
            <person name="Belter E."/>
            <person name="Du F."/>
            <person name="Kim K."/>
            <person name="Abbott R.M."/>
            <person name="Cotton M."/>
            <person name="Levy A."/>
            <person name="Marchetto P."/>
            <person name="Ochoa K."/>
            <person name="Jackson S.M."/>
            <person name="Gillam B."/>
            <person name="Chen W."/>
            <person name="Yan L."/>
            <person name="Higginbotham J."/>
            <person name="Cardenas M."/>
            <person name="Waligorski J."/>
            <person name="Applebaum E."/>
            <person name="Phelps L."/>
            <person name="Falcone J."/>
            <person name="Kanchi K."/>
            <person name="Thane T."/>
            <person name="Scimone A."/>
            <person name="Thane N."/>
            <person name="Henke J."/>
            <person name="Wang T."/>
            <person name="Ruppert J."/>
            <person name="Shah N."/>
            <person name="Rotter K."/>
            <person name="Hodges J."/>
            <person name="Ingenthron E."/>
            <person name="Cordes M."/>
            <person name="Kohlberg S."/>
            <person name="Sgro J."/>
            <person name="Delgado B."/>
            <person name="Mead K."/>
            <person name="Chinwalla A."/>
            <person name="Leonard S."/>
            <person name="Crouse K."/>
            <person name="Collura K."/>
            <person name="Kudrna D."/>
            <person name="Currie J."/>
            <person name="He R."/>
            <person name="Angelova A."/>
            <person name="Rajasekar S."/>
            <person name="Mueller T."/>
            <person name="Lomeli R."/>
            <person name="Scara G."/>
            <person name="Ko A."/>
            <person name="Delaney K."/>
            <person name="Wissotski M."/>
            <person name="Lopez G."/>
            <person name="Campos D."/>
            <person name="Braidotti M."/>
            <person name="Ashley E."/>
            <person name="Golser W."/>
            <person name="Kim H."/>
            <person name="Lee S."/>
            <person name="Lin J."/>
            <person name="Dujmic Z."/>
            <person name="Kim W."/>
            <person name="Talag J."/>
            <person name="Zuccolo A."/>
            <person name="Fan C."/>
            <person name="Sebastian A."/>
            <person name="Kramer M."/>
            <person name="Spiegel L."/>
            <person name="Nascimento L."/>
            <person name="Zutavern T."/>
            <person name="Miller B."/>
            <person name="Ambroise C."/>
            <person name="Muller S."/>
            <person name="Spooner W."/>
            <person name="Narechania A."/>
            <person name="Ren L."/>
            <person name="Wei S."/>
            <person name="Kumari S."/>
            <person name="Faga B."/>
            <person name="Levy M.J."/>
            <person name="McMahan L."/>
            <person name="Van Buren P."/>
            <person name="Vaughn M.W."/>
            <person name="Ying K."/>
            <person name="Yeh C.-T."/>
            <person name="Emrich S.J."/>
            <person name="Jia Y."/>
            <person name="Kalyanaraman A."/>
            <person name="Hsia A.-P."/>
            <person name="Barbazuk W.B."/>
            <person name="Baucom R.S."/>
            <person name="Brutnell T.P."/>
            <person name="Carpita N.C."/>
            <person name="Chaparro C."/>
            <person name="Chia J.-M."/>
            <person name="Deragon J.-M."/>
            <person name="Estill J.C."/>
            <person name="Fu Y."/>
            <person name="Jeddeloh J.A."/>
            <person name="Han Y."/>
            <person name="Lee H."/>
            <person name="Li P."/>
            <person name="Lisch D.R."/>
            <person name="Liu S."/>
            <person name="Liu Z."/>
            <person name="Nagel D.H."/>
            <person name="McCann M.C."/>
            <person name="SanMiguel P."/>
            <person name="Myers A.M."/>
            <person name="Nettleton D."/>
            <person name="Nguyen J."/>
            <person name="Penning B.W."/>
            <person name="Ponnala L."/>
            <person name="Schneider K.L."/>
            <person name="Schwartz D.C."/>
            <person name="Sharma A."/>
            <person name="Soderlund C."/>
            <person name="Springer N.M."/>
            <person name="Sun Q."/>
            <person name="Wang H."/>
            <person name="Waterman M."/>
            <person name="Westerman R."/>
            <person name="Wolfgruber T.K."/>
            <person name="Yang L."/>
            <person name="Yu Y."/>
            <person name="Zhang L."/>
            <person name="Zhou S."/>
            <person name="Zhu Q."/>
            <person name="Bennetzen J.L."/>
            <person name="Dawe R.K."/>
            <person name="Jiang J."/>
            <person name="Jiang N."/>
            <person name="Presting G.G."/>
            <person name="Wessler S.R."/>
            <person name="Aluru S."/>
            <person name="Martienssen R.A."/>
            <person name="Clifton S.W."/>
            <person name="McCombie W.R."/>
            <person name="Wing R.A."/>
            <person name="Wilson R.K."/>
        </authorList>
    </citation>
    <scope>NUCLEOTIDE SEQUENCE [LARGE SCALE GENOMIC DNA]</scope>
    <source>
        <strain evidence="2">cv. B73</strain>
    </source>
</reference>
<evidence type="ECO:0000313" key="1">
    <source>
        <dbReference type="EnsemblPlants" id="Zm00001eb347370_P001"/>
    </source>
</evidence>
<name>A0A804QQZ0_MAIZE</name>
<evidence type="ECO:0000313" key="2">
    <source>
        <dbReference type="Proteomes" id="UP000007305"/>
    </source>
</evidence>
<organism evidence="1 2">
    <name type="scientific">Zea mays</name>
    <name type="common">Maize</name>
    <dbReference type="NCBI Taxonomy" id="4577"/>
    <lineage>
        <taxon>Eukaryota</taxon>
        <taxon>Viridiplantae</taxon>
        <taxon>Streptophyta</taxon>
        <taxon>Embryophyta</taxon>
        <taxon>Tracheophyta</taxon>
        <taxon>Spermatophyta</taxon>
        <taxon>Magnoliopsida</taxon>
        <taxon>Liliopsida</taxon>
        <taxon>Poales</taxon>
        <taxon>Poaceae</taxon>
        <taxon>PACMAD clade</taxon>
        <taxon>Panicoideae</taxon>
        <taxon>Andropogonodae</taxon>
        <taxon>Andropogoneae</taxon>
        <taxon>Tripsacinae</taxon>
        <taxon>Zea</taxon>
    </lineage>
</organism>
<dbReference type="Gramene" id="Zm00001eb347370_T001">
    <property type="protein sequence ID" value="Zm00001eb347370_P001"/>
    <property type="gene ID" value="Zm00001eb347370"/>
</dbReference>
<reference evidence="1" key="3">
    <citation type="submission" date="2021-05" db="UniProtKB">
        <authorList>
            <consortium name="EnsemblPlants"/>
        </authorList>
    </citation>
    <scope>IDENTIFICATION</scope>
    <source>
        <strain evidence="1">cv. B73</strain>
    </source>
</reference>
<accession>A0A804QQZ0</accession>
<dbReference type="PANTHER" id="PTHR45748:SF4">
    <property type="entry name" value="1-PHOSPHATIDYLINOSITOL-3-PHOSPHATE 5-KINASE FAB1D-RELATED"/>
    <property type="match status" value="1"/>
</dbReference>
<reference evidence="1" key="2">
    <citation type="submission" date="2019-07" db="EMBL/GenBank/DDBJ databases">
        <authorList>
            <person name="Seetharam A."/>
            <person name="Woodhouse M."/>
            <person name="Cannon E."/>
        </authorList>
    </citation>
    <scope>NUCLEOTIDE SEQUENCE [LARGE SCALE GENOMIC DNA]</scope>
    <source>
        <strain evidence="1">cv. B73</strain>
    </source>
</reference>
<protein>
    <submittedName>
        <fullName evidence="1">Uncharacterized protein</fullName>
    </submittedName>
</protein>
<dbReference type="EnsemblPlants" id="Zm00001eb347370_T001">
    <property type="protein sequence ID" value="Zm00001eb347370_P001"/>
    <property type="gene ID" value="Zm00001eb347370"/>
</dbReference>
<proteinExistence type="predicted"/>
<dbReference type="Proteomes" id="UP000007305">
    <property type="component" value="Chromosome 8"/>
</dbReference>
<dbReference type="InParanoid" id="A0A804QQZ0"/>
<dbReference type="AlphaFoldDB" id="A0A804QQZ0"/>
<sequence length="91" mass="10570">MYSYTHRNGNLIVLVRHLLPKYRLPGESEGKIWMWTRCLRCERESGVSRSPRRVIMSAEAHYLSFGKFLELSFSSHSTARRLSICGHSLNT</sequence>
<dbReference type="PANTHER" id="PTHR45748">
    <property type="entry name" value="1-PHOSPHATIDYLINOSITOL 3-PHOSPHATE 5-KINASE-RELATED"/>
    <property type="match status" value="1"/>
</dbReference>